<evidence type="ECO:0000256" key="2">
    <source>
        <dbReference type="ARBA" id="ARBA00022692"/>
    </source>
</evidence>
<evidence type="ECO:0000313" key="8">
    <source>
        <dbReference type="Proteomes" id="UP000438476"/>
    </source>
</evidence>
<dbReference type="InterPro" id="IPR052165">
    <property type="entry name" value="Membrane_assoc_protease"/>
</dbReference>
<dbReference type="Proteomes" id="UP000438476">
    <property type="component" value="Unassembled WGS sequence"/>
</dbReference>
<reference evidence="7 8" key="1">
    <citation type="submission" date="2019-12" db="EMBL/GenBank/DDBJ databases">
        <title>Genomic-based taxomic classification of the family Erythrobacteraceae.</title>
        <authorList>
            <person name="Xu L."/>
        </authorList>
    </citation>
    <scope>NUCLEOTIDE SEQUENCE [LARGE SCALE GENOMIC DNA]</scope>
    <source>
        <strain evidence="7 8">LMG 29518</strain>
    </source>
</reference>
<keyword evidence="3 5" id="KW-1133">Transmembrane helix</keyword>
<accession>A0A6I4T367</accession>
<evidence type="ECO:0000256" key="1">
    <source>
        <dbReference type="ARBA" id="ARBA00004141"/>
    </source>
</evidence>
<protein>
    <submittedName>
        <fullName evidence="7">NfeD family protein</fullName>
    </submittedName>
</protein>
<comment type="caution">
    <text evidence="7">The sequence shown here is derived from an EMBL/GenBank/DDBJ whole genome shotgun (WGS) entry which is preliminary data.</text>
</comment>
<dbReference type="PANTHER" id="PTHR33507">
    <property type="entry name" value="INNER MEMBRANE PROTEIN YBBJ"/>
    <property type="match status" value="1"/>
</dbReference>
<evidence type="ECO:0000256" key="3">
    <source>
        <dbReference type="ARBA" id="ARBA00022989"/>
    </source>
</evidence>
<comment type="subcellular location">
    <subcellularLocation>
        <location evidence="1">Membrane</location>
        <topology evidence="1">Multi-pass membrane protein</topology>
    </subcellularLocation>
</comment>
<evidence type="ECO:0000259" key="6">
    <source>
        <dbReference type="Pfam" id="PF01957"/>
    </source>
</evidence>
<keyword evidence="8" id="KW-1185">Reference proteome</keyword>
<feature type="transmembrane region" description="Helical" evidence="5">
    <location>
        <begin position="12"/>
        <end position="41"/>
    </location>
</feature>
<dbReference type="OrthoDB" id="9810336at2"/>
<evidence type="ECO:0000256" key="5">
    <source>
        <dbReference type="SAM" id="Phobius"/>
    </source>
</evidence>
<organism evidence="7 8">
    <name type="scientific">Altericroceibacterium endophyticum</name>
    <dbReference type="NCBI Taxonomy" id="1808508"/>
    <lineage>
        <taxon>Bacteria</taxon>
        <taxon>Pseudomonadati</taxon>
        <taxon>Pseudomonadota</taxon>
        <taxon>Alphaproteobacteria</taxon>
        <taxon>Sphingomonadales</taxon>
        <taxon>Erythrobacteraceae</taxon>
        <taxon>Altericroceibacterium</taxon>
    </lineage>
</organism>
<dbReference type="InterPro" id="IPR002810">
    <property type="entry name" value="NfeD-like_C"/>
</dbReference>
<dbReference type="InterPro" id="IPR012340">
    <property type="entry name" value="NA-bd_OB-fold"/>
</dbReference>
<proteinExistence type="predicted"/>
<name>A0A6I4T367_9SPHN</name>
<dbReference type="AlphaFoldDB" id="A0A6I4T367"/>
<feature type="domain" description="NfeD-like C-terminal" evidence="6">
    <location>
        <begin position="92"/>
        <end position="146"/>
    </location>
</feature>
<keyword evidence="4 5" id="KW-0472">Membrane</keyword>
<sequence>MDGFSDFDAHWVWLTLGVVLAGLEMLVPGVYLIWLAIAAIITGLLTMVLDLSLLMQVVDFVFLALIAVFSARRYLNDSPIESVDPMLNHPGSRMIGETAQVTQAIDHGTGRVKLGDSEWIARGPDMEVGARARIIGAQGIVLMVEPFTALPAEDSDTQG</sequence>
<dbReference type="Pfam" id="PF01957">
    <property type="entry name" value="NfeD"/>
    <property type="match status" value="1"/>
</dbReference>
<keyword evidence="2 5" id="KW-0812">Transmembrane</keyword>
<dbReference type="RefSeq" id="WP_160735767.1">
    <property type="nucleotide sequence ID" value="NZ_WTYT01000002.1"/>
</dbReference>
<gene>
    <name evidence="7" type="ORF">GRI91_06345</name>
</gene>
<feature type="transmembrane region" description="Helical" evidence="5">
    <location>
        <begin position="53"/>
        <end position="71"/>
    </location>
</feature>
<dbReference type="GO" id="GO:0005886">
    <property type="term" value="C:plasma membrane"/>
    <property type="evidence" value="ECO:0007669"/>
    <property type="project" value="TreeGrafter"/>
</dbReference>
<dbReference type="EMBL" id="WTYT01000002">
    <property type="protein sequence ID" value="MXO65367.1"/>
    <property type="molecule type" value="Genomic_DNA"/>
</dbReference>
<dbReference type="PANTHER" id="PTHR33507:SF3">
    <property type="entry name" value="INNER MEMBRANE PROTEIN YBBJ"/>
    <property type="match status" value="1"/>
</dbReference>
<evidence type="ECO:0000256" key="4">
    <source>
        <dbReference type="ARBA" id="ARBA00023136"/>
    </source>
</evidence>
<evidence type="ECO:0000313" key="7">
    <source>
        <dbReference type="EMBL" id="MXO65367.1"/>
    </source>
</evidence>
<dbReference type="Gene3D" id="2.40.50.140">
    <property type="entry name" value="Nucleic acid-binding proteins"/>
    <property type="match status" value="1"/>
</dbReference>